<evidence type="ECO:0000313" key="3">
    <source>
        <dbReference type="Proteomes" id="UP000326757"/>
    </source>
</evidence>
<name>A0A5N6KFJ2_MONLA</name>
<feature type="compositionally biased region" description="Basic residues" evidence="1">
    <location>
        <begin position="84"/>
        <end position="93"/>
    </location>
</feature>
<gene>
    <name evidence="2" type="ORF">EYC80_005914</name>
</gene>
<protein>
    <submittedName>
        <fullName evidence="2">Uncharacterized protein</fullName>
    </submittedName>
</protein>
<keyword evidence="3" id="KW-1185">Reference proteome</keyword>
<dbReference type="Proteomes" id="UP000326757">
    <property type="component" value="Unassembled WGS sequence"/>
</dbReference>
<dbReference type="EMBL" id="VIGI01000003">
    <property type="protein sequence ID" value="KAB8302523.1"/>
    <property type="molecule type" value="Genomic_DNA"/>
</dbReference>
<comment type="caution">
    <text evidence="2">The sequence shown here is derived from an EMBL/GenBank/DDBJ whole genome shotgun (WGS) entry which is preliminary data.</text>
</comment>
<sequence>MDLLLFFSLKDSMKKSQTIAYQQPGNDICWPIEKHSQSSERAWGRESTVWFCALKSLKASKSRVRSPKKLFMKFALCSSSPLPKHAKPNRNLHRSYAQSTKHQRHIR</sequence>
<evidence type="ECO:0000313" key="2">
    <source>
        <dbReference type="EMBL" id="KAB8302523.1"/>
    </source>
</evidence>
<organism evidence="2 3">
    <name type="scientific">Monilinia laxa</name>
    <name type="common">Brown rot fungus</name>
    <name type="synonym">Sclerotinia laxa</name>
    <dbReference type="NCBI Taxonomy" id="61186"/>
    <lineage>
        <taxon>Eukaryota</taxon>
        <taxon>Fungi</taxon>
        <taxon>Dikarya</taxon>
        <taxon>Ascomycota</taxon>
        <taxon>Pezizomycotina</taxon>
        <taxon>Leotiomycetes</taxon>
        <taxon>Helotiales</taxon>
        <taxon>Sclerotiniaceae</taxon>
        <taxon>Monilinia</taxon>
    </lineage>
</organism>
<reference evidence="2 3" key="1">
    <citation type="submission" date="2019-06" db="EMBL/GenBank/DDBJ databases">
        <title>Genome Sequence of the Brown Rot Fungal Pathogen Monilinia laxa.</title>
        <authorList>
            <person name="De Miccolis Angelini R.M."/>
            <person name="Landi L."/>
            <person name="Abate D."/>
            <person name="Pollastro S."/>
            <person name="Romanazzi G."/>
            <person name="Faretra F."/>
        </authorList>
    </citation>
    <scope>NUCLEOTIDE SEQUENCE [LARGE SCALE GENOMIC DNA]</scope>
    <source>
        <strain evidence="2 3">Mlax316</strain>
    </source>
</reference>
<feature type="region of interest" description="Disordered" evidence="1">
    <location>
        <begin position="81"/>
        <end position="107"/>
    </location>
</feature>
<evidence type="ECO:0000256" key="1">
    <source>
        <dbReference type="SAM" id="MobiDB-lite"/>
    </source>
</evidence>
<accession>A0A5N6KFJ2</accession>
<dbReference type="AlphaFoldDB" id="A0A5N6KFJ2"/>
<proteinExistence type="predicted"/>